<proteinExistence type="predicted"/>
<dbReference type="Proteomes" id="UP000282433">
    <property type="component" value="Chromosome"/>
</dbReference>
<dbReference type="AlphaFoldDB" id="A0A3S4GCE2"/>
<keyword evidence="1" id="KW-1133">Transmembrane helix</keyword>
<gene>
    <name evidence="2" type="ORF">NCTC13635_01309</name>
</gene>
<name>A0A3S4GCE2_KLEPN</name>
<sequence length="80" mass="9234">MTRNNATISDNTTFINGNIVPYKAIFTYGNFTVFRFLIIIGNQMKIFIQKLNPPRNHTPFSNANARIRNKICFRPNITVV</sequence>
<protein>
    <submittedName>
        <fullName evidence="2">Uncharacterized protein</fullName>
    </submittedName>
</protein>
<reference evidence="2 3" key="1">
    <citation type="submission" date="2018-12" db="EMBL/GenBank/DDBJ databases">
        <authorList>
            <consortium name="Pathogen Informatics"/>
        </authorList>
    </citation>
    <scope>NUCLEOTIDE SEQUENCE [LARGE SCALE GENOMIC DNA]</scope>
    <source>
        <strain evidence="2 3">NCTC13635</strain>
    </source>
</reference>
<evidence type="ECO:0000256" key="1">
    <source>
        <dbReference type="SAM" id="Phobius"/>
    </source>
</evidence>
<dbReference type="EMBL" id="LR134162">
    <property type="protein sequence ID" value="VEB00444.1"/>
    <property type="molecule type" value="Genomic_DNA"/>
</dbReference>
<accession>A0A3S4GCE2</accession>
<keyword evidence="1" id="KW-0812">Transmembrane</keyword>
<evidence type="ECO:0000313" key="3">
    <source>
        <dbReference type="Proteomes" id="UP000282433"/>
    </source>
</evidence>
<organism evidence="2 3">
    <name type="scientific">Klebsiella pneumoniae</name>
    <dbReference type="NCBI Taxonomy" id="573"/>
    <lineage>
        <taxon>Bacteria</taxon>
        <taxon>Pseudomonadati</taxon>
        <taxon>Pseudomonadota</taxon>
        <taxon>Gammaproteobacteria</taxon>
        <taxon>Enterobacterales</taxon>
        <taxon>Enterobacteriaceae</taxon>
        <taxon>Klebsiella/Raoultella group</taxon>
        <taxon>Klebsiella</taxon>
        <taxon>Klebsiella pneumoniae complex</taxon>
    </lineage>
</organism>
<evidence type="ECO:0000313" key="2">
    <source>
        <dbReference type="EMBL" id="VEB00444.1"/>
    </source>
</evidence>
<feature type="transmembrane region" description="Helical" evidence="1">
    <location>
        <begin position="20"/>
        <end position="40"/>
    </location>
</feature>
<keyword evidence="1" id="KW-0472">Membrane</keyword>